<protein>
    <submittedName>
        <fullName evidence="2">Uncharacterized protein</fullName>
    </submittedName>
</protein>
<proteinExistence type="predicted"/>
<reference evidence="2" key="1">
    <citation type="submission" date="2023-07" db="EMBL/GenBank/DDBJ databases">
        <title>Chromosome-level Genome Assembly of Striped Snakehead (Channa striata).</title>
        <authorList>
            <person name="Liu H."/>
        </authorList>
    </citation>
    <scope>NUCLEOTIDE SEQUENCE</scope>
    <source>
        <strain evidence="2">Gz</strain>
        <tissue evidence="2">Muscle</tissue>
    </source>
</reference>
<evidence type="ECO:0000313" key="2">
    <source>
        <dbReference type="EMBL" id="KAK2841802.1"/>
    </source>
</evidence>
<keyword evidence="3" id="KW-1185">Reference proteome</keyword>
<accession>A0AA88MMM8</accession>
<feature type="region of interest" description="Disordered" evidence="1">
    <location>
        <begin position="1"/>
        <end position="69"/>
    </location>
</feature>
<comment type="caution">
    <text evidence="2">The sequence shown here is derived from an EMBL/GenBank/DDBJ whole genome shotgun (WGS) entry which is preliminary data.</text>
</comment>
<feature type="compositionally biased region" description="Basic residues" evidence="1">
    <location>
        <begin position="1"/>
        <end position="12"/>
    </location>
</feature>
<dbReference type="Proteomes" id="UP001187415">
    <property type="component" value="Unassembled WGS sequence"/>
</dbReference>
<gene>
    <name evidence="2" type="ORF">Q5P01_012002</name>
</gene>
<feature type="compositionally biased region" description="Low complexity" evidence="1">
    <location>
        <begin position="22"/>
        <end position="36"/>
    </location>
</feature>
<dbReference type="AlphaFoldDB" id="A0AA88MMM8"/>
<sequence>MVGYKLLRHARKLQREDAPRVQEQQQQQQKQHQQQEQQKKKKQEQKQEQQQQQHQHQQHHHTSTHPRVEEEESVACSREQCPGLSTSQLIGLIQCVACSQVFNRAAVCHGYLLQLNRCLCGCVICTICYRTHRGCLKHSISSAHGPVNATASYLAECPQLESVGTWDLGRDEADRFKTGNEVNECVRRMIENRVPTASELKQTFETIIQTKDDMAFAYWENQSLPEEDAHRYVCIPHVPGFWDRVLVGNIPTSSTGTEAVTGPDIYLPHLFNVDMGSHAFHCCCFVLWKQIILAMWCTTVLAAGEHCEMVMVMLIYRSLRGKVMDMAFRWMPHYLREWFVVHYRRKPEGIEDRRELHMVLDCKPSNGPTLIHLISKLTAKSGMRVSTAPNR</sequence>
<evidence type="ECO:0000256" key="1">
    <source>
        <dbReference type="SAM" id="MobiDB-lite"/>
    </source>
</evidence>
<organism evidence="2 3">
    <name type="scientific">Channa striata</name>
    <name type="common">Snakehead murrel</name>
    <name type="synonym">Ophicephalus striatus</name>
    <dbReference type="NCBI Taxonomy" id="64152"/>
    <lineage>
        <taxon>Eukaryota</taxon>
        <taxon>Metazoa</taxon>
        <taxon>Chordata</taxon>
        <taxon>Craniata</taxon>
        <taxon>Vertebrata</taxon>
        <taxon>Euteleostomi</taxon>
        <taxon>Actinopterygii</taxon>
        <taxon>Neopterygii</taxon>
        <taxon>Teleostei</taxon>
        <taxon>Neoteleostei</taxon>
        <taxon>Acanthomorphata</taxon>
        <taxon>Anabantaria</taxon>
        <taxon>Anabantiformes</taxon>
        <taxon>Channoidei</taxon>
        <taxon>Channidae</taxon>
        <taxon>Channa</taxon>
    </lineage>
</organism>
<dbReference type="EMBL" id="JAUPFM010000009">
    <property type="protein sequence ID" value="KAK2841802.1"/>
    <property type="molecule type" value="Genomic_DNA"/>
</dbReference>
<name>A0AA88MMM8_CHASR</name>
<evidence type="ECO:0000313" key="3">
    <source>
        <dbReference type="Proteomes" id="UP001187415"/>
    </source>
</evidence>